<reference evidence="3 4" key="1">
    <citation type="submission" date="2023-09" db="EMBL/GenBank/DDBJ databases">
        <title>Thalassobella suaedae gen. nov., sp. nov., a marine bacterium of the family Flavobacteriaceae isolated from a halophyte Suaeda japonica.</title>
        <authorList>
            <person name="Lee S.Y."/>
            <person name="Hwang C.Y."/>
        </authorList>
    </citation>
    <scope>NUCLEOTIDE SEQUENCE [LARGE SCALE GENOMIC DNA]</scope>
    <source>
        <strain evidence="3 4">HL-DH10</strain>
    </source>
</reference>
<evidence type="ECO:0000256" key="1">
    <source>
        <dbReference type="SAM" id="SignalP"/>
    </source>
</evidence>
<dbReference type="EMBL" id="CP134536">
    <property type="protein sequence ID" value="WNH11964.1"/>
    <property type="molecule type" value="Genomic_DNA"/>
</dbReference>
<feature type="domain" description="PKD" evidence="2">
    <location>
        <begin position="173"/>
        <end position="218"/>
    </location>
</feature>
<dbReference type="Proteomes" id="UP001303407">
    <property type="component" value="Chromosome"/>
</dbReference>
<dbReference type="RefSeq" id="WP_415861945.1">
    <property type="nucleotide sequence ID" value="NZ_CP134536.1"/>
</dbReference>
<dbReference type="CDD" id="cd00146">
    <property type="entry name" value="PKD"/>
    <property type="match status" value="1"/>
</dbReference>
<dbReference type="InterPro" id="IPR000601">
    <property type="entry name" value="PKD_dom"/>
</dbReference>
<dbReference type="PROSITE" id="PS50093">
    <property type="entry name" value="PKD"/>
    <property type="match status" value="1"/>
</dbReference>
<accession>A0ABY9Y154</accession>
<gene>
    <name evidence="3" type="ORF">RHP49_13805</name>
</gene>
<evidence type="ECO:0000313" key="4">
    <source>
        <dbReference type="Proteomes" id="UP001303407"/>
    </source>
</evidence>
<dbReference type="Gene3D" id="2.60.40.10">
    <property type="entry name" value="Immunoglobulins"/>
    <property type="match status" value="1"/>
</dbReference>
<dbReference type="InterPro" id="IPR035986">
    <property type="entry name" value="PKD_dom_sf"/>
</dbReference>
<protein>
    <submittedName>
        <fullName evidence="3">PKD domain-containing protein</fullName>
    </submittedName>
</protein>
<keyword evidence="4" id="KW-1185">Reference proteome</keyword>
<feature type="signal peptide" evidence="1">
    <location>
        <begin position="1"/>
        <end position="26"/>
    </location>
</feature>
<feature type="chain" id="PRO_5045702167" evidence="1">
    <location>
        <begin position="27"/>
        <end position="400"/>
    </location>
</feature>
<proteinExistence type="predicted"/>
<dbReference type="SUPFAM" id="SSF49299">
    <property type="entry name" value="PKD domain"/>
    <property type="match status" value="1"/>
</dbReference>
<keyword evidence="1" id="KW-0732">Signal</keyword>
<organism evidence="3 4">
    <name type="scientific">Thalassobellus suaedae</name>
    <dbReference type="NCBI Taxonomy" id="3074124"/>
    <lineage>
        <taxon>Bacteria</taxon>
        <taxon>Pseudomonadati</taxon>
        <taxon>Bacteroidota</taxon>
        <taxon>Flavobacteriia</taxon>
        <taxon>Flavobacteriales</taxon>
        <taxon>Flavobacteriaceae</taxon>
        <taxon>Thalassobellus</taxon>
    </lineage>
</organism>
<dbReference type="InterPro" id="IPR013783">
    <property type="entry name" value="Ig-like_fold"/>
</dbReference>
<evidence type="ECO:0000259" key="2">
    <source>
        <dbReference type="PROSITE" id="PS50093"/>
    </source>
</evidence>
<sequence>MKKNKNIAYSFISMLLVLLVTTTACVEDSNLLDGIRAGSFKATANKLLITEGESITYTDSSQTVSSRVWTFEGGNTATSTDEVVNVSYPSPSPSIGTGQARENQGFSTTLEVTHEDGSVESNLFKVKVFQKVVPDFEAEKTSDLFGSTIQFFDRTLDGQSTFEEGRLLDTILWEFEGGNPATSTERNPFVTYATPGVYSVKLTVSRGIPASMGTTTKVDYMNILLVPLCDETVNLIDCGNNDGEIAGLSNWVARGNSGEDRNANLSVSTERFSEGTASLKYLYEEPGAGAFTNNTLRMENYPFTVTTAGSYTVSMDTFGDLISTTHPDYVFEISTPLAGTTADGPTKQFFRTPGGAWFAASSTKTLQPGDYYVQIKMWNTPFHTDLNMNLFIDNIQVIRN</sequence>
<evidence type="ECO:0000313" key="3">
    <source>
        <dbReference type="EMBL" id="WNH11964.1"/>
    </source>
</evidence>
<name>A0ABY9Y154_9FLAO</name>
<dbReference type="PROSITE" id="PS51257">
    <property type="entry name" value="PROKAR_LIPOPROTEIN"/>
    <property type="match status" value="1"/>
</dbReference>